<evidence type="ECO:0000313" key="1">
    <source>
        <dbReference type="EMBL" id="KHF41201.1"/>
    </source>
</evidence>
<accession>A0A0B0INE3</accession>
<sequence>MLVNIFLDKLIFLEQLIKQNLPQFNKRQGNSKYFEVYSCLKFFEAYPYLSGKIMVQVTAVMRFTVWFWWRRWDMFFQAFALALTIS</sequence>
<dbReference type="AlphaFoldDB" id="A0A0B0INE3"/>
<proteinExistence type="predicted"/>
<dbReference type="Proteomes" id="UP000030832">
    <property type="component" value="Unassembled WGS sequence"/>
</dbReference>
<protein>
    <submittedName>
        <fullName evidence="1">Uncharacterized protein</fullName>
    </submittedName>
</protein>
<reference evidence="1 2" key="1">
    <citation type="submission" date="2014-09" db="EMBL/GenBank/DDBJ databases">
        <title>Genome sequencing and annotation of Bacillus Okhensis strain Kh10-101T.</title>
        <authorList>
            <person name="Prakash J.S."/>
        </authorList>
    </citation>
    <scope>NUCLEOTIDE SEQUENCE [LARGE SCALE GENOMIC DNA]</scope>
    <source>
        <strain evidence="2">Kh10-101T</strain>
    </source>
</reference>
<evidence type="ECO:0000313" key="2">
    <source>
        <dbReference type="Proteomes" id="UP000030832"/>
    </source>
</evidence>
<keyword evidence="2" id="KW-1185">Reference proteome</keyword>
<gene>
    <name evidence="1" type="ORF">LQ50_05435</name>
</gene>
<name>A0A0B0INE3_9BACI</name>
<comment type="caution">
    <text evidence="1">The sequence shown here is derived from an EMBL/GenBank/DDBJ whole genome shotgun (WGS) entry which is preliminary data.</text>
</comment>
<organism evidence="1 2">
    <name type="scientific">Halalkalibacter okhensis</name>
    <dbReference type="NCBI Taxonomy" id="333138"/>
    <lineage>
        <taxon>Bacteria</taxon>
        <taxon>Bacillati</taxon>
        <taxon>Bacillota</taxon>
        <taxon>Bacilli</taxon>
        <taxon>Bacillales</taxon>
        <taxon>Bacillaceae</taxon>
        <taxon>Halalkalibacter</taxon>
    </lineage>
</organism>
<dbReference type="EMBL" id="JRJU01000004">
    <property type="protein sequence ID" value="KHF41201.1"/>
    <property type="molecule type" value="Genomic_DNA"/>
</dbReference>